<comment type="caution">
    <text evidence="1">The sequence shown here is derived from an EMBL/GenBank/DDBJ whole genome shotgun (WGS) entry which is preliminary data.</text>
</comment>
<gene>
    <name evidence="1" type="ORF">PSYMO_37901</name>
</gene>
<sequence length="32" mass="3387">TCVMNFDGATGYLIGTDGLAQTPFQKIKVPCP</sequence>
<feature type="non-terminal residue" evidence="1">
    <location>
        <position position="1"/>
    </location>
</feature>
<reference evidence="1 2" key="1">
    <citation type="journal article" date="2011" name="PLoS Pathog.">
        <title>Dynamic evolution of pathogenicity revealed by sequencing and comparative genomics of 19 Pseudomonas syringae isolates.</title>
        <authorList>
            <person name="Baltrus D.A."/>
            <person name="Nishimura M.T."/>
            <person name="Romanchuk A."/>
            <person name="Chang J.H."/>
            <person name="Mukhtar M.S."/>
            <person name="Cherkis K."/>
            <person name="Roach J."/>
            <person name="Grant S.R."/>
            <person name="Jones C.D."/>
            <person name="Dangl J.L."/>
        </authorList>
    </citation>
    <scope>NUCLEOTIDE SEQUENCE [LARGE SCALE GENOMIC DNA]</scope>
    <source>
        <strain evidence="1 2">301020</strain>
    </source>
</reference>
<proteinExistence type="predicted"/>
<protein>
    <submittedName>
        <fullName evidence="1">Uncharacterized protein</fullName>
    </submittedName>
</protein>
<name>A0A656GNW5_PSEA0</name>
<evidence type="ECO:0000313" key="2">
    <source>
        <dbReference type="Proteomes" id="UP000003465"/>
    </source>
</evidence>
<dbReference type="EMBL" id="AEAG01003096">
    <property type="protein sequence ID" value="EGH26950.1"/>
    <property type="molecule type" value="Genomic_DNA"/>
</dbReference>
<organism evidence="1 2">
    <name type="scientific">Pseudomonas amygdali pv. mori str. 301020</name>
    <dbReference type="NCBI Taxonomy" id="629261"/>
    <lineage>
        <taxon>Bacteria</taxon>
        <taxon>Pseudomonadati</taxon>
        <taxon>Pseudomonadota</taxon>
        <taxon>Gammaproteobacteria</taxon>
        <taxon>Pseudomonadales</taxon>
        <taxon>Pseudomonadaceae</taxon>
        <taxon>Pseudomonas</taxon>
        <taxon>Pseudomonas amygdali</taxon>
    </lineage>
</organism>
<dbReference type="AlphaFoldDB" id="A0A656GNW5"/>
<dbReference type="Proteomes" id="UP000003465">
    <property type="component" value="Unassembled WGS sequence"/>
</dbReference>
<accession>A0A656GNW5</accession>
<evidence type="ECO:0000313" key="1">
    <source>
        <dbReference type="EMBL" id="EGH26950.1"/>
    </source>
</evidence>